<comment type="caution">
    <text evidence="1">The sequence shown here is derived from an EMBL/GenBank/DDBJ whole genome shotgun (WGS) entry which is preliminary data.</text>
</comment>
<accession>A0A834I9T9</accession>
<dbReference type="AlphaFoldDB" id="A0A834I9T9"/>
<evidence type="ECO:0000313" key="2">
    <source>
        <dbReference type="Proteomes" id="UP000625711"/>
    </source>
</evidence>
<dbReference type="EMBL" id="JAACXV010012280">
    <property type="protein sequence ID" value="KAF7274728.1"/>
    <property type="molecule type" value="Genomic_DNA"/>
</dbReference>
<reference evidence="1" key="1">
    <citation type="submission" date="2020-08" db="EMBL/GenBank/DDBJ databases">
        <title>Genome sequencing and assembly of the red palm weevil Rhynchophorus ferrugineus.</title>
        <authorList>
            <person name="Dias G.B."/>
            <person name="Bergman C.M."/>
            <person name="Manee M."/>
        </authorList>
    </citation>
    <scope>NUCLEOTIDE SEQUENCE</scope>
    <source>
        <strain evidence="1">AA-2017</strain>
        <tissue evidence="1">Whole larva</tissue>
    </source>
</reference>
<proteinExistence type="predicted"/>
<sequence length="110" mass="12505">MSEAINFQMSRRSKQDGTVKITSLLHPRAIPPPPLKLITPSHFRAFPHFISLAVHHRETWQVVSDLKATPFQDTSRMPLSISPVYFVTSNDSTLTEFRRNYGPFLRAPSG</sequence>
<keyword evidence="2" id="KW-1185">Reference proteome</keyword>
<dbReference type="Proteomes" id="UP000625711">
    <property type="component" value="Unassembled WGS sequence"/>
</dbReference>
<protein>
    <submittedName>
        <fullName evidence="1">Uncharacterized protein</fullName>
    </submittedName>
</protein>
<organism evidence="1 2">
    <name type="scientific">Rhynchophorus ferrugineus</name>
    <name type="common">Red palm weevil</name>
    <name type="synonym">Curculio ferrugineus</name>
    <dbReference type="NCBI Taxonomy" id="354439"/>
    <lineage>
        <taxon>Eukaryota</taxon>
        <taxon>Metazoa</taxon>
        <taxon>Ecdysozoa</taxon>
        <taxon>Arthropoda</taxon>
        <taxon>Hexapoda</taxon>
        <taxon>Insecta</taxon>
        <taxon>Pterygota</taxon>
        <taxon>Neoptera</taxon>
        <taxon>Endopterygota</taxon>
        <taxon>Coleoptera</taxon>
        <taxon>Polyphaga</taxon>
        <taxon>Cucujiformia</taxon>
        <taxon>Curculionidae</taxon>
        <taxon>Dryophthorinae</taxon>
        <taxon>Rhynchophorus</taxon>
    </lineage>
</organism>
<evidence type="ECO:0000313" key="1">
    <source>
        <dbReference type="EMBL" id="KAF7274728.1"/>
    </source>
</evidence>
<gene>
    <name evidence="1" type="ORF">GWI33_012599</name>
</gene>
<name>A0A834I9T9_RHYFE</name>